<evidence type="ECO:0000259" key="2">
    <source>
        <dbReference type="Pfam" id="PF17667"/>
    </source>
</evidence>
<dbReference type="GO" id="GO:0004672">
    <property type="term" value="F:protein kinase activity"/>
    <property type="evidence" value="ECO:0007669"/>
    <property type="project" value="InterPro"/>
</dbReference>
<evidence type="ECO:0000313" key="3">
    <source>
        <dbReference type="EMBL" id="RXW14933.1"/>
    </source>
</evidence>
<feature type="compositionally biased region" description="Acidic residues" evidence="1">
    <location>
        <begin position="749"/>
        <end position="758"/>
    </location>
</feature>
<dbReference type="EMBL" id="SDEE01000624">
    <property type="protein sequence ID" value="RXW14933.1"/>
    <property type="molecule type" value="Genomic_DNA"/>
</dbReference>
<dbReference type="SUPFAM" id="SSF56112">
    <property type="entry name" value="Protein kinase-like (PK-like)"/>
    <property type="match status" value="1"/>
</dbReference>
<dbReference type="PANTHER" id="PTHR38248:SF2">
    <property type="entry name" value="FUNK1 11"/>
    <property type="match status" value="1"/>
</dbReference>
<dbReference type="Pfam" id="PF17667">
    <property type="entry name" value="Pkinase_fungal"/>
    <property type="match status" value="2"/>
</dbReference>
<dbReference type="InterPro" id="IPR008266">
    <property type="entry name" value="Tyr_kinase_AS"/>
</dbReference>
<keyword evidence="4" id="KW-1185">Reference proteome</keyword>
<reference evidence="3 4" key="1">
    <citation type="submission" date="2019-01" db="EMBL/GenBank/DDBJ databases">
        <title>Draft genome sequence of Psathyrella aberdarensis IHI B618.</title>
        <authorList>
            <person name="Buettner E."/>
            <person name="Kellner H."/>
        </authorList>
    </citation>
    <scope>NUCLEOTIDE SEQUENCE [LARGE SCALE GENOMIC DNA]</scope>
    <source>
        <strain evidence="3 4">IHI B618</strain>
    </source>
</reference>
<comment type="caution">
    <text evidence="3">The sequence shown here is derived from an EMBL/GenBank/DDBJ whole genome shotgun (WGS) entry which is preliminary data.</text>
</comment>
<dbReference type="Proteomes" id="UP000290288">
    <property type="component" value="Unassembled WGS sequence"/>
</dbReference>
<dbReference type="OrthoDB" id="5584477at2759"/>
<dbReference type="PANTHER" id="PTHR38248">
    <property type="entry name" value="FUNK1 6"/>
    <property type="match status" value="1"/>
</dbReference>
<feature type="region of interest" description="Disordered" evidence="1">
    <location>
        <begin position="664"/>
        <end position="766"/>
    </location>
</feature>
<proteinExistence type="predicted"/>
<dbReference type="PROSITE" id="PS00109">
    <property type="entry name" value="PROTEIN_KINASE_TYR"/>
    <property type="match status" value="1"/>
</dbReference>
<evidence type="ECO:0000256" key="1">
    <source>
        <dbReference type="SAM" id="MobiDB-lite"/>
    </source>
</evidence>
<feature type="domain" description="Fungal-type protein kinase" evidence="2">
    <location>
        <begin position="385"/>
        <end position="530"/>
    </location>
</feature>
<dbReference type="InterPro" id="IPR040976">
    <property type="entry name" value="Pkinase_fungal"/>
</dbReference>
<feature type="domain" description="Fungal-type protein kinase" evidence="2">
    <location>
        <begin position="262"/>
        <end position="374"/>
    </location>
</feature>
<name>A0A4Q2D672_9AGAR</name>
<dbReference type="InterPro" id="IPR011009">
    <property type="entry name" value="Kinase-like_dom_sf"/>
</dbReference>
<gene>
    <name evidence="3" type="ORF">EST38_g10927</name>
</gene>
<dbReference type="AlphaFoldDB" id="A0A4Q2D672"/>
<sequence length="766" mass="87207">MTTTTILDVGVDDSRLPTAVKGVQHFGILTRDRLDANDTDDECDQSYSDVDDSDDEFDRANVASALLEDPVEKACTTANNEFSTTQDSGTPWKPTTHRVKEFEGSNKVKERLFEELGPADSIPRADIVQWISPAYEHLATEDHINEFLSESGEYHKRRWRVIPRAPKLEKQLYEPICELWNAILGYFGPPGIADMRKAFVTDRVPLKHHAMHTSSPDICIEASGPSFTLAPGEMISFSNIATFADGKLERDALNLRAHMLQMGGYARTDESMIGLDKSFQWITGPEGAKLGGLLETVRDDQTIIKYDLDMEEEIFSRTSIRGRGTVCWPVKDSETGERFLVKDYWMSEGRTPEYELLEEVRYTPGLCHMISHEERRAETKSFRGDPSAFTQGTFHNRKSIRITIKFYGTSIDNFRTPEEMLAALRDAIQAHQTLYSIGILHRDITHSNILIGIKGFESEDGERGVIIDLDMAIKNRRPILDICKDFRTGTLMFQSIMVSRFFAKDSDDQTPHPAQDYLDDLESFFWLLVFLLFMYKPNGEKLPPHSFHNQIWSFENEVSSYSMKSVFINNPSTLHDAEQAIDPDWHPACYKLFLNFYDFIHRVHQEKESGIGKRKGPLPDGIVPNRYTDLLHNVNDDYKYIIKLFDAALIELKEDAVKQVPLEPLINDTPSSPLTEAPVATTMTPKKPRTRSLRRGSPLVELSLTERTPKRKDRNSDTESDQEESPTMRLKSKRRCYPGPSGLSQAESIENDTEDMSTDDGHESDF</sequence>
<protein>
    <recommendedName>
        <fullName evidence="2">Fungal-type protein kinase domain-containing protein</fullName>
    </recommendedName>
</protein>
<accession>A0A4Q2D672</accession>
<organism evidence="3 4">
    <name type="scientific">Candolleomyces aberdarensis</name>
    <dbReference type="NCBI Taxonomy" id="2316362"/>
    <lineage>
        <taxon>Eukaryota</taxon>
        <taxon>Fungi</taxon>
        <taxon>Dikarya</taxon>
        <taxon>Basidiomycota</taxon>
        <taxon>Agaricomycotina</taxon>
        <taxon>Agaricomycetes</taxon>
        <taxon>Agaricomycetidae</taxon>
        <taxon>Agaricales</taxon>
        <taxon>Agaricineae</taxon>
        <taxon>Psathyrellaceae</taxon>
        <taxon>Candolleomyces</taxon>
    </lineage>
</organism>
<evidence type="ECO:0000313" key="4">
    <source>
        <dbReference type="Proteomes" id="UP000290288"/>
    </source>
</evidence>
<dbReference type="Gene3D" id="1.10.510.10">
    <property type="entry name" value="Transferase(Phosphotransferase) domain 1"/>
    <property type="match status" value="1"/>
</dbReference>